<organism evidence="1 2">
    <name type="scientific">Russula earlei</name>
    <dbReference type="NCBI Taxonomy" id="71964"/>
    <lineage>
        <taxon>Eukaryota</taxon>
        <taxon>Fungi</taxon>
        <taxon>Dikarya</taxon>
        <taxon>Basidiomycota</taxon>
        <taxon>Agaricomycotina</taxon>
        <taxon>Agaricomycetes</taxon>
        <taxon>Russulales</taxon>
        <taxon>Russulaceae</taxon>
        <taxon>Russula</taxon>
    </lineage>
</organism>
<evidence type="ECO:0000313" key="2">
    <source>
        <dbReference type="Proteomes" id="UP001207468"/>
    </source>
</evidence>
<dbReference type="EMBL" id="JAGFNK010000526">
    <property type="protein sequence ID" value="KAI9449136.1"/>
    <property type="molecule type" value="Genomic_DNA"/>
</dbReference>
<accession>A0ACC0TU57</accession>
<dbReference type="Proteomes" id="UP001207468">
    <property type="component" value="Unassembled WGS sequence"/>
</dbReference>
<sequence length="620" mass="70702">MQQPGLEKHCTEVIFQLDNNLVITNIWPQKSETWGYATESLFQQKFSSLLSPSHQQPLEARVIPFLLQKDDNPLALEALIVLPNKKESWFSLLIKKESMAPGAMQCIIVATNIDHYKLSQQASAPISSLQETTDIAELKASLKKLEESEKRFRILAENLPTPVSCKTEDGKILFVNKAFSDLFGYTLKDVPTLVEWTQKTNAPLKTNITNTPWKEEWQRKRKELVGGIKRTVEITCKNGDVKTVEYTTALYDGLLYYLFIDVTEKKQREIQLLESYENFKRIAENLPVPIAGYNAGMSINFMNKKFTEVLGYQLEEIKDFDVWYAKFVFPDEATKNQLLDNWNNAVEAYRNGTAIVPYITEMTICCKNGEVKHFEISMSVDGDNVYGMFNDITERKVTESKLLQSHQQLRELTSYLQKIREEERKHIAREIHDELGQMVTGLKMDISMCKKTVGAAMPEMEEKIAGIVELTDKIVKTIRRIASELRPNILDDIGLVATMQWQSREFEKRSGLKCQFETNLEDDAALPADVCSNVFRIFQETLTNVMRHAQATKVVASLIQKENRLLLTITDDGKGFNTLEKQKTLGLLGMRERAIMLNGSFSINSVVDKGTTTTVEVTLQ</sequence>
<name>A0ACC0TU57_9AGAM</name>
<gene>
    <name evidence="1" type="ORF">F5148DRAFT_1153230</name>
</gene>
<protein>
    <submittedName>
        <fullName evidence="1">Uncharacterized protein</fullName>
    </submittedName>
</protein>
<reference evidence="1" key="1">
    <citation type="submission" date="2021-03" db="EMBL/GenBank/DDBJ databases">
        <title>Evolutionary priming and transition to the ectomycorrhizal habit in an iconic lineage of mushroom-forming fungi: is preadaptation a requirement?</title>
        <authorList>
            <consortium name="DOE Joint Genome Institute"/>
            <person name="Looney B.P."/>
            <person name="Miyauchi S."/>
            <person name="Morin E."/>
            <person name="Drula E."/>
            <person name="Courty P.E."/>
            <person name="Chicoki N."/>
            <person name="Fauchery L."/>
            <person name="Kohler A."/>
            <person name="Kuo A."/>
            <person name="LaButti K."/>
            <person name="Pangilinan J."/>
            <person name="Lipzen A."/>
            <person name="Riley R."/>
            <person name="Andreopoulos W."/>
            <person name="He G."/>
            <person name="Johnson J."/>
            <person name="Barry K.W."/>
            <person name="Grigoriev I.V."/>
            <person name="Nagy L."/>
            <person name="Hibbett D."/>
            <person name="Henrissat B."/>
            <person name="Matheny P.B."/>
            <person name="Labbe J."/>
            <person name="Martin A.F."/>
        </authorList>
    </citation>
    <scope>NUCLEOTIDE SEQUENCE</scope>
    <source>
        <strain evidence="1">BPL698</strain>
    </source>
</reference>
<keyword evidence="2" id="KW-1185">Reference proteome</keyword>
<proteinExistence type="predicted"/>
<comment type="caution">
    <text evidence="1">The sequence shown here is derived from an EMBL/GenBank/DDBJ whole genome shotgun (WGS) entry which is preliminary data.</text>
</comment>
<evidence type="ECO:0000313" key="1">
    <source>
        <dbReference type="EMBL" id="KAI9449136.1"/>
    </source>
</evidence>